<accession>A0A1T4XN11</accession>
<evidence type="ECO:0000313" key="1">
    <source>
        <dbReference type="EMBL" id="SKA90919.1"/>
    </source>
</evidence>
<protein>
    <submittedName>
        <fullName evidence="1">Uncharacterized protein</fullName>
    </submittedName>
</protein>
<reference evidence="1 2" key="1">
    <citation type="submission" date="2017-02" db="EMBL/GenBank/DDBJ databases">
        <authorList>
            <person name="Peterson S.W."/>
        </authorList>
    </citation>
    <scope>NUCLEOTIDE SEQUENCE [LARGE SCALE GENOMIC DNA]</scope>
    <source>
        <strain evidence="1 2">DSM 16080</strain>
    </source>
</reference>
<sequence length="112" mass="12616">MFKQQEWPFIGASGKEYRFSIYPKSAGLPSGPGIFILAYTHPRGHLAGWQVHPLTILQAEDMRHALESQVPLDHDQAVLWNSCFVLPESSESAREVCVRDLQIHSGKALLFE</sequence>
<proteinExistence type="predicted"/>
<dbReference type="OrthoDB" id="5459313at2"/>
<dbReference type="STRING" id="1121449.SAMN02745704_02262"/>
<dbReference type="EMBL" id="FUYC01000013">
    <property type="protein sequence ID" value="SKA90919.1"/>
    <property type="molecule type" value="Genomic_DNA"/>
</dbReference>
<gene>
    <name evidence="1" type="ORF">SAMN02745704_02262</name>
</gene>
<dbReference type="RefSeq" id="WP_078717812.1">
    <property type="nucleotide sequence ID" value="NZ_FUYC01000013.1"/>
</dbReference>
<name>A0A1T4XN11_9BACT</name>
<dbReference type="Proteomes" id="UP000190027">
    <property type="component" value="Unassembled WGS sequence"/>
</dbReference>
<dbReference type="AlphaFoldDB" id="A0A1T4XN11"/>
<keyword evidence="2" id="KW-1185">Reference proteome</keyword>
<organism evidence="1 2">
    <name type="scientific">Paucidesulfovibrio gracilis DSM 16080</name>
    <dbReference type="NCBI Taxonomy" id="1121449"/>
    <lineage>
        <taxon>Bacteria</taxon>
        <taxon>Pseudomonadati</taxon>
        <taxon>Thermodesulfobacteriota</taxon>
        <taxon>Desulfovibrionia</taxon>
        <taxon>Desulfovibrionales</taxon>
        <taxon>Desulfovibrionaceae</taxon>
        <taxon>Paucidesulfovibrio</taxon>
    </lineage>
</organism>
<evidence type="ECO:0000313" key="2">
    <source>
        <dbReference type="Proteomes" id="UP000190027"/>
    </source>
</evidence>